<dbReference type="InterPro" id="IPR011335">
    <property type="entry name" value="Restrct_endonuc-II-like"/>
</dbReference>
<feature type="domain" description="PD-(D/E)XK endonuclease-like" evidence="1">
    <location>
        <begin position="75"/>
        <end position="208"/>
    </location>
</feature>
<dbReference type="Proteomes" id="UP000001916">
    <property type="component" value="Plasmid pMESIL02"/>
</dbReference>
<protein>
    <recommendedName>
        <fullName evidence="1">PD-(D/E)XK endonuclease-like domain-containing protein</fullName>
    </recommendedName>
</protein>
<dbReference type="InterPro" id="IPR038726">
    <property type="entry name" value="PDDEXK_AddAB-type"/>
</dbReference>
<sequence>MVNLESLIAPRDEAPNPFRLSAAGKCARRLGYELHYPQEVPPVEPRVVAIFELGSLIHDWMRGKLSALYGERFHSVERPVELEVEPGFAVPGHIDGILETEEGPLLLDIKSASDKSAQNMSSNGAPYEYRAQVNAYLEATGLQKGALVVYNKNTSEVTTLPVDHDPTVVAQIKERFRAVRHSTPEQLPEREHEASSFACRYCPFRGRCW</sequence>
<dbReference type="AlphaFoldDB" id="D7BJK1"/>
<dbReference type="Gene3D" id="3.90.320.10">
    <property type="match status" value="1"/>
</dbReference>
<proteinExistence type="predicted"/>
<evidence type="ECO:0000259" key="1">
    <source>
        <dbReference type="Pfam" id="PF12705"/>
    </source>
</evidence>
<dbReference type="SUPFAM" id="SSF52980">
    <property type="entry name" value="Restriction endonuclease-like"/>
    <property type="match status" value="1"/>
</dbReference>
<dbReference type="Pfam" id="PF12705">
    <property type="entry name" value="PDDEXK_1"/>
    <property type="match status" value="1"/>
</dbReference>
<gene>
    <name evidence="2" type="ORF">Mesil_3564</name>
</gene>
<name>D7BJK1_ALLS1</name>
<evidence type="ECO:0000313" key="2">
    <source>
        <dbReference type="EMBL" id="ADH65357.1"/>
    </source>
</evidence>
<reference evidence="2 3" key="1">
    <citation type="journal article" date="2010" name="Stand. Genomic Sci.">
        <title>Complete genome sequence of Meiothermus silvanus type strain (VI-R2).</title>
        <authorList>
            <person name="Sikorski J."/>
            <person name="Tindall B.J."/>
            <person name="Lowry S."/>
            <person name="Lucas S."/>
            <person name="Nolan M."/>
            <person name="Copeland A."/>
            <person name="Glavina Del Rio T."/>
            <person name="Tice H."/>
            <person name="Cheng J.F."/>
            <person name="Han C."/>
            <person name="Pitluck S."/>
            <person name="Liolios K."/>
            <person name="Ivanova N."/>
            <person name="Mavromatis K."/>
            <person name="Mikhailova N."/>
            <person name="Pati A."/>
            <person name="Goodwin L."/>
            <person name="Chen A."/>
            <person name="Palaniappan K."/>
            <person name="Land M."/>
            <person name="Hauser L."/>
            <person name="Chang Y.J."/>
            <person name="Jeffries C.D."/>
            <person name="Rohde M."/>
            <person name="Goker M."/>
            <person name="Woyke T."/>
            <person name="Bristow J."/>
            <person name="Eisen J.A."/>
            <person name="Markowitz V."/>
            <person name="Hugenholtz P."/>
            <person name="Kyrpides N.C."/>
            <person name="Klenk H.P."/>
            <person name="Lapidus A."/>
        </authorList>
    </citation>
    <scope>NUCLEOTIDE SEQUENCE [LARGE SCALE GENOMIC DNA]</scope>
    <source>
        <strain evidence="3">ATCC 700542 / DSM 9946 / VI-R2</strain>
        <plasmid evidence="3">Plasmid pMESIL02</plasmid>
    </source>
</reference>
<keyword evidence="2" id="KW-0614">Plasmid</keyword>
<evidence type="ECO:0000313" key="3">
    <source>
        <dbReference type="Proteomes" id="UP000001916"/>
    </source>
</evidence>
<dbReference type="EMBL" id="CP002044">
    <property type="protein sequence ID" value="ADH65357.1"/>
    <property type="molecule type" value="Genomic_DNA"/>
</dbReference>
<keyword evidence="3" id="KW-1185">Reference proteome</keyword>
<dbReference type="HOGENOM" id="CLU_071254_0_0_0"/>
<dbReference type="OrthoDB" id="2987225at2"/>
<dbReference type="KEGG" id="msv:Mesil_3564"/>
<accession>D7BJK1</accession>
<organism evidence="2 3">
    <name type="scientific">Allomeiothermus silvanus (strain ATCC 700542 / DSM 9946 / NBRC 106475 / NCIMB 13440 / VI-R2)</name>
    <name type="common">Thermus silvanus</name>
    <dbReference type="NCBI Taxonomy" id="526227"/>
    <lineage>
        <taxon>Bacteria</taxon>
        <taxon>Thermotogati</taxon>
        <taxon>Deinococcota</taxon>
        <taxon>Deinococci</taxon>
        <taxon>Thermales</taxon>
        <taxon>Thermaceae</taxon>
        <taxon>Allomeiothermus</taxon>
    </lineage>
</organism>
<geneLocation type="plasmid" evidence="2 3">
    <name>pMESIL02</name>
</geneLocation>
<dbReference type="RefSeq" id="WP_013159832.1">
    <property type="nucleotide sequence ID" value="NC_014214.1"/>
</dbReference>
<dbReference type="InterPro" id="IPR011604">
    <property type="entry name" value="PDDEXK-like_dom_sf"/>
</dbReference>